<protein>
    <submittedName>
        <fullName evidence="2">Uncharacterized protein</fullName>
    </submittedName>
</protein>
<keyword evidence="1" id="KW-1133">Transmembrane helix</keyword>
<sequence length="44" mass="4808">MDMKDAILLEIARELATPGNGLAFFVPVATVAGFVHLVEEHLRD</sequence>
<keyword evidence="3" id="KW-1185">Reference proteome</keyword>
<dbReference type="RefSeq" id="WP_281380670.1">
    <property type="nucleotide sequence ID" value="NZ_JACIEN010000011.1"/>
</dbReference>
<gene>
    <name evidence="2" type="ORF">GGR16_005075</name>
</gene>
<comment type="caution">
    <text evidence="2">The sequence shown here is derived from an EMBL/GenBank/DDBJ whole genome shotgun (WGS) entry which is preliminary data.</text>
</comment>
<reference evidence="2 3" key="1">
    <citation type="submission" date="2020-08" db="EMBL/GenBank/DDBJ databases">
        <title>Genomic Encyclopedia of Type Strains, Phase IV (KMG-IV): sequencing the most valuable type-strain genomes for metagenomic binning, comparative biology and taxonomic classification.</title>
        <authorList>
            <person name="Goeker M."/>
        </authorList>
    </citation>
    <scope>NUCLEOTIDE SEQUENCE [LARGE SCALE GENOMIC DNA]</scope>
    <source>
        <strain evidence="2 3">DSM 103737</strain>
    </source>
</reference>
<dbReference type="EMBL" id="JACIEN010000011">
    <property type="protein sequence ID" value="MBB4020013.1"/>
    <property type="molecule type" value="Genomic_DNA"/>
</dbReference>
<keyword evidence="1" id="KW-0812">Transmembrane</keyword>
<organism evidence="2 3">
    <name type="scientific">Chelatococcus caeni</name>
    <dbReference type="NCBI Taxonomy" id="1348468"/>
    <lineage>
        <taxon>Bacteria</taxon>
        <taxon>Pseudomonadati</taxon>
        <taxon>Pseudomonadota</taxon>
        <taxon>Alphaproteobacteria</taxon>
        <taxon>Hyphomicrobiales</taxon>
        <taxon>Chelatococcaceae</taxon>
        <taxon>Chelatococcus</taxon>
    </lineage>
</organism>
<accession>A0A840C599</accession>
<keyword evidence="1" id="KW-0472">Membrane</keyword>
<feature type="transmembrane region" description="Helical" evidence="1">
    <location>
        <begin position="20"/>
        <end position="38"/>
    </location>
</feature>
<evidence type="ECO:0000313" key="3">
    <source>
        <dbReference type="Proteomes" id="UP000577362"/>
    </source>
</evidence>
<evidence type="ECO:0000256" key="1">
    <source>
        <dbReference type="SAM" id="Phobius"/>
    </source>
</evidence>
<evidence type="ECO:0000313" key="2">
    <source>
        <dbReference type="EMBL" id="MBB4020013.1"/>
    </source>
</evidence>
<dbReference type="Proteomes" id="UP000577362">
    <property type="component" value="Unassembled WGS sequence"/>
</dbReference>
<name>A0A840C599_9HYPH</name>
<proteinExistence type="predicted"/>
<dbReference type="AlphaFoldDB" id="A0A840C599"/>